<proteinExistence type="predicted"/>
<sequence>MFSANAQPVTRNASYNFGLGTVVYDMGIMDLLTAAKTPEEFERIQKLFYDRTKDANAFSDVFPQHRYNVVHSLENNGRGVAVTGSSASECLVLRRATVSISVCGASNGARAAADLVCYNQGVGLGSIAKAITISRMVFNTLIIQITYWIAVVCHTLFCFASWALLSIGWDSSRRVEMLDANPVALTALFSDCFLYAAGADMTISSFTPFSWKQLGPFKTAITAATLLVFCTYITMVTIPVSLSEFSLASHPLGSNLGH</sequence>
<dbReference type="EMBL" id="JAPESX010000147">
    <property type="protein sequence ID" value="KAJ8122947.1"/>
    <property type="molecule type" value="Genomic_DNA"/>
</dbReference>
<evidence type="ECO:0000313" key="1">
    <source>
        <dbReference type="EMBL" id="KAJ8122947.1"/>
    </source>
</evidence>
<protein>
    <submittedName>
        <fullName evidence="1">Uncharacterized protein</fullName>
    </submittedName>
</protein>
<organism evidence="1 2">
    <name type="scientific">Nemania bipapillata</name>
    <dbReference type="NCBI Taxonomy" id="110536"/>
    <lineage>
        <taxon>Eukaryota</taxon>
        <taxon>Fungi</taxon>
        <taxon>Dikarya</taxon>
        <taxon>Ascomycota</taxon>
        <taxon>Pezizomycotina</taxon>
        <taxon>Sordariomycetes</taxon>
        <taxon>Xylariomycetidae</taxon>
        <taxon>Xylariales</taxon>
        <taxon>Xylariaceae</taxon>
        <taxon>Nemania</taxon>
    </lineage>
</organism>
<dbReference type="Proteomes" id="UP001153334">
    <property type="component" value="Unassembled WGS sequence"/>
</dbReference>
<comment type="caution">
    <text evidence="1">The sequence shown here is derived from an EMBL/GenBank/DDBJ whole genome shotgun (WGS) entry which is preliminary data.</text>
</comment>
<keyword evidence="2" id="KW-1185">Reference proteome</keyword>
<gene>
    <name evidence="1" type="ORF">ONZ43_g985</name>
</gene>
<reference evidence="1" key="1">
    <citation type="submission" date="2022-11" db="EMBL/GenBank/DDBJ databases">
        <title>Genome Sequence of Nemania bipapillata.</title>
        <authorList>
            <person name="Buettner E."/>
        </authorList>
    </citation>
    <scope>NUCLEOTIDE SEQUENCE</scope>
    <source>
        <strain evidence="1">CP14</strain>
    </source>
</reference>
<evidence type="ECO:0000313" key="2">
    <source>
        <dbReference type="Proteomes" id="UP001153334"/>
    </source>
</evidence>
<name>A0ACC2J621_9PEZI</name>
<accession>A0ACC2J621</accession>